<dbReference type="InterPro" id="IPR036716">
    <property type="entry name" value="Pest_crys_N_sf"/>
</dbReference>
<proteinExistence type="inferred from homology"/>
<evidence type="ECO:0000256" key="2">
    <source>
        <dbReference type="ARBA" id="ARBA00022656"/>
    </source>
</evidence>
<keyword evidence="4" id="KW-0843">Virulence</keyword>
<dbReference type="PANTHER" id="PTHR37003">
    <property type="entry name" value="ENDOTOXIN_N DOMAIN-CONTAINING PROTEIN-RELATED"/>
    <property type="match status" value="1"/>
</dbReference>
<dbReference type="InterPro" id="IPR005639">
    <property type="entry name" value="Pest_crys_dom_I"/>
</dbReference>
<evidence type="ECO:0000256" key="5">
    <source>
        <dbReference type="SAM" id="MobiDB-lite"/>
    </source>
</evidence>
<keyword evidence="3" id="KW-0749">Sporulation</keyword>
<evidence type="ECO:0000313" key="8">
    <source>
        <dbReference type="Proteomes" id="UP000290365"/>
    </source>
</evidence>
<dbReference type="OrthoDB" id="930768at2"/>
<dbReference type="GO" id="GO:0030435">
    <property type="term" value="P:sporulation resulting in formation of a cellular spore"/>
    <property type="evidence" value="ECO:0007669"/>
    <property type="project" value="UniProtKB-KW"/>
</dbReference>
<dbReference type="Pfam" id="PF03945">
    <property type="entry name" value="Endotoxin_N"/>
    <property type="match status" value="1"/>
</dbReference>
<keyword evidence="8" id="KW-1185">Reference proteome</keyword>
<dbReference type="KEGG" id="kbs:EPA93_28270"/>
<dbReference type="AlphaFoldDB" id="A0A4P6JW86"/>
<evidence type="ECO:0000259" key="6">
    <source>
        <dbReference type="Pfam" id="PF03945"/>
    </source>
</evidence>
<evidence type="ECO:0000313" key="7">
    <source>
        <dbReference type="EMBL" id="QBD79663.1"/>
    </source>
</evidence>
<comment type="similarity">
    <text evidence="1">Belongs to the delta endotoxin family.</text>
</comment>
<name>A0A4P6JW86_KTERU</name>
<protein>
    <recommendedName>
        <fullName evidence="6">Pesticidal crystal protein domain-containing protein</fullName>
    </recommendedName>
</protein>
<dbReference type="Proteomes" id="UP000290365">
    <property type="component" value="Chromosome"/>
</dbReference>
<accession>A0A4P6JW86</accession>
<reference evidence="7 8" key="1">
    <citation type="submission" date="2019-01" db="EMBL/GenBank/DDBJ databases">
        <title>Ktedonosporobacter rubrisoli SCAWS-G2.</title>
        <authorList>
            <person name="Huang Y."/>
            <person name="Yan B."/>
        </authorList>
    </citation>
    <scope>NUCLEOTIDE SEQUENCE [LARGE SCALE GENOMIC DNA]</scope>
    <source>
        <strain evidence="7 8">SCAWS-G2</strain>
    </source>
</reference>
<feature type="region of interest" description="Disordered" evidence="5">
    <location>
        <begin position="1"/>
        <end position="32"/>
    </location>
</feature>
<gene>
    <name evidence="7" type="ORF">EPA93_28270</name>
</gene>
<keyword evidence="2" id="KW-0800">Toxin</keyword>
<dbReference type="GO" id="GO:0090729">
    <property type="term" value="F:toxin activity"/>
    <property type="evidence" value="ECO:0007669"/>
    <property type="project" value="UniProtKB-KW"/>
</dbReference>
<dbReference type="InterPro" id="IPR038979">
    <property type="entry name" value="Pest_crys"/>
</dbReference>
<dbReference type="GO" id="GO:0001907">
    <property type="term" value="P:symbiont-mediated killing of host cell"/>
    <property type="evidence" value="ECO:0007669"/>
    <property type="project" value="InterPro"/>
</dbReference>
<dbReference type="EMBL" id="CP035758">
    <property type="protein sequence ID" value="QBD79663.1"/>
    <property type="molecule type" value="Genomic_DNA"/>
</dbReference>
<dbReference type="PANTHER" id="PTHR37003:SF2">
    <property type="entry name" value="PESTICIDAL CRYSTAL PROTEIN N-TERMINAL DOMAIN-CONTAINING PROTEIN"/>
    <property type="match status" value="1"/>
</dbReference>
<feature type="compositionally biased region" description="Polar residues" evidence="5">
    <location>
        <begin position="1"/>
        <end position="12"/>
    </location>
</feature>
<dbReference type="RefSeq" id="WP_129890729.1">
    <property type="nucleotide sequence ID" value="NZ_CP035758.1"/>
</dbReference>
<feature type="domain" description="Pesticidal crystal protein" evidence="6">
    <location>
        <begin position="50"/>
        <end position="258"/>
    </location>
</feature>
<organism evidence="7 8">
    <name type="scientific">Ktedonosporobacter rubrisoli</name>
    <dbReference type="NCBI Taxonomy" id="2509675"/>
    <lineage>
        <taxon>Bacteria</taxon>
        <taxon>Bacillati</taxon>
        <taxon>Chloroflexota</taxon>
        <taxon>Ktedonobacteria</taxon>
        <taxon>Ktedonobacterales</taxon>
        <taxon>Ktedonosporobacteraceae</taxon>
        <taxon>Ktedonosporobacter</taxon>
    </lineage>
</organism>
<evidence type="ECO:0000256" key="3">
    <source>
        <dbReference type="ARBA" id="ARBA00022969"/>
    </source>
</evidence>
<sequence>MEDANQARNLSDASEHSEWVSPELQPPAYPQGGPPEFYSIDWNNAAKIALTTGLKFVPYVGSILGGLVSILWPSSKEDVWEDIREKVEKLIDEKIAQRTYNEIKNALKGLHNNIDEYQNALQYSQGNPDVISENWTTAHNLFVNDLPDFQDESYELLLLPLFAQFANLHLSLLRDGAIFGSQWGWTESYVTSIEKKLTGTIKAYQDYANRVYTEGRRNVVAQAETNPRYCEPFRTENKYVREMTETVLDYLEIWGYMDSTAYPVPVMFDFFRELYSDPCGSCDDSGSIPLLYSTPPRQVWRRSPSGVGIGLTPSRLTILMGKDQTAGPQRGGWAIVTVAAVPLQQAECLTYALKP</sequence>
<dbReference type="SUPFAM" id="SSF56849">
    <property type="entry name" value="delta-Endotoxin (insectocide), N-terminal domain"/>
    <property type="match status" value="1"/>
</dbReference>
<evidence type="ECO:0000256" key="1">
    <source>
        <dbReference type="ARBA" id="ARBA00007819"/>
    </source>
</evidence>
<evidence type="ECO:0000256" key="4">
    <source>
        <dbReference type="ARBA" id="ARBA00023026"/>
    </source>
</evidence>
<dbReference type="Gene3D" id="1.20.190.10">
    <property type="entry name" value="Pesticidal crystal protein, N-terminal domain"/>
    <property type="match status" value="1"/>
</dbReference>